<protein>
    <submittedName>
        <fullName evidence="1">Uncharacterized protein</fullName>
    </submittedName>
</protein>
<name>A0A4S2MED8_OPIFE</name>
<evidence type="ECO:0000313" key="1">
    <source>
        <dbReference type="EMBL" id="TGZ72547.1"/>
    </source>
</evidence>
<sequence length="99" mass="10982">MLLSLNQDRNLQTFCSKSGCCQESVLSTKSCKIKNGAHLLFRGRCSLAYSDIKESQTPGTSERSLLFIQIGTFRALTDMCTGMTDRDSVSDCPLIYSTR</sequence>
<gene>
    <name evidence="1" type="ORF">CRM22_002014</name>
</gene>
<evidence type="ECO:0000313" key="2">
    <source>
        <dbReference type="Proteomes" id="UP000308267"/>
    </source>
</evidence>
<dbReference type="AlphaFoldDB" id="A0A4S2MED8"/>
<keyword evidence="2" id="KW-1185">Reference proteome</keyword>
<accession>A0A4S2MED8</accession>
<comment type="caution">
    <text evidence="1">The sequence shown here is derived from an EMBL/GenBank/DDBJ whole genome shotgun (WGS) entry which is preliminary data.</text>
</comment>
<dbReference type="EMBL" id="SJOL01003575">
    <property type="protein sequence ID" value="TGZ72547.1"/>
    <property type="molecule type" value="Genomic_DNA"/>
</dbReference>
<reference evidence="1 2" key="1">
    <citation type="journal article" date="2019" name="BMC Genomics">
        <title>New insights from Opisthorchis felineus genome: update on genomics of the epidemiologically important liver flukes.</title>
        <authorList>
            <person name="Ershov N.I."/>
            <person name="Mordvinov V.A."/>
            <person name="Prokhortchouk E.B."/>
            <person name="Pakharukova M.Y."/>
            <person name="Gunbin K.V."/>
            <person name="Ustyantsev K."/>
            <person name="Genaev M.A."/>
            <person name="Blinov A.G."/>
            <person name="Mazur A."/>
            <person name="Boulygina E."/>
            <person name="Tsygankova S."/>
            <person name="Khrameeva E."/>
            <person name="Chekanov N."/>
            <person name="Fan G."/>
            <person name="Xiao A."/>
            <person name="Zhang H."/>
            <person name="Xu X."/>
            <person name="Yang H."/>
            <person name="Solovyev V."/>
            <person name="Lee S.M."/>
            <person name="Liu X."/>
            <person name="Afonnikov D.A."/>
            <person name="Skryabin K.G."/>
        </authorList>
    </citation>
    <scope>NUCLEOTIDE SEQUENCE [LARGE SCALE GENOMIC DNA]</scope>
    <source>
        <strain evidence="1">AK-0245</strain>
        <tissue evidence="1">Whole organism</tissue>
    </source>
</reference>
<organism evidence="1 2">
    <name type="scientific">Opisthorchis felineus</name>
    <dbReference type="NCBI Taxonomy" id="147828"/>
    <lineage>
        <taxon>Eukaryota</taxon>
        <taxon>Metazoa</taxon>
        <taxon>Spiralia</taxon>
        <taxon>Lophotrochozoa</taxon>
        <taxon>Platyhelminthes</taxon>
        <taxon>Trematoda</taxon>
        <taxon>Digenea</taxon>
        <taxon>Opisthorchiida</taxon>
        <taxon>Opisthorchiata</taxon>
        <taxon>Opisthorchiidae</taxon>
        <taxon>Opisthorchis</taxon>
    </lineage>
</organism>
<dbReference type="EMBL" id="SJOL01003575">
    <property type="protein sequence ID" value="TGZ72548.1"/>
    <property type="molecule type" value="Genomic_DNA"/>
</dbReference>
<proteinExistence type="predicted"/>
<dbReference type="Proteomes" id="UP000308267">
    <property type="component" value="Unassembled WGS sequence"/>
</dbReference>